<dbReference type="AlphaFoldDB" id="A0A839IJJ3"/>
<name>A0A839IJJ3_9GAMM</name>
<evidence type="ECO:0000259" key="3">
    <source>
        <dbReference type="PROSITE" id="PS51186"/>
    </source>
</evidence>
<dbReference type="PANTHER" id="PTHR10545:SF29">
    <property type="entry name" value="GH14572P-RELATED"/>
    <property type="match status" value="1"/>
</dbReference>
<evidence type="ECO:0000256" key="2">
    <source>
        <dbReference type="ARBA" id="ARBA00023315"/>
    </source>
</evidence>
<feature type="domain" description="N-acetyltransferase" evidence="3">
    <location>
        <begin position="10"/>
        <end position="157"/>
    </location>
</feature>
<sequence length="157" mass="18218">MSSKTTDQNCRIRRAQPGDEPQLLLLMQALAEFEGYLSAFRVTEQALTEVMFQTGQVQALVAEDQQQLVAMLVFYQLPFSYDLKPWWYIKELYVKPAYRSQQLGQQLMQQLISDCRAQGGSKVRWDVLSTNQRAKAFYQSQGGAHDQQWELFSLKLR</sequence>
<dbReference type="Proteomes" id="UP000565262">
    <property type="component" value="Unassembled WGS sequence"/>
</dbReference>
<dbReference type="Gene3D" id="3.40.630.30">
    <property type="match status" value="1"/>
</dbReference>
<dbReference type="PANTHER" id="PTHR10545">
    <property type="entry name" value="DIAMINE N-ACETYLTRANSFERASE"/>
    <property type="match status" value="1"/>
</dbReference>
<dbReference type="CDD" id="cd04301">
    <property type="entry name" value="NAT_SF"/>
    <property type="match status" value="1"/>
</dbReference>
<evidence type="ECO:0000313" key="5">
    <source>
        <dbReference type="Proteomes" id="UP000565262"/>
    </source>
</evidence>
<dbReference type="EMBL" id="JACJFM010000001">
    <property type="protein sequence ID" value="MBB1485098.1"/>
    <property type="molecule type" value="Genomic_DNA"/>
</dbReference>
<proteinExistence type="predicted"/>
<organism evidence="4 5">
    <name type="scientific">Oceanospirillum sediminis</name>
    <dbReference type="NCBI Taxonomy" id="2760088"/>
    <lineage>
        <taxon>Bacteria</taxon>
        <taxon>Pseudomonadati</taxon>
        <taxon>Pseudomonadota</taxon>
        <taxon>Gammaproteobacteria</taxon>
        <taxon>Oceanospirillales</taxon>
        <taxon>Oceanospirillaceae</taxon>
        <taxon>Oceanospirillum</taxon>
    </lineage>
</organism>
<dbReference type="SUPFAM" id="SSF55729">
    <property type="entry name" value="Acyl-CoA N-acyltransferases (Nat)"/>
    <property type="match status" value="1"/>
</dbReference>
<dbReference type="RefSeq" id="WP_182806855.1">
    <property type="nucleotide sequence ID" value="NZ_JACJFM010000001.1"/>
</dbReference>
<keyword evidence="2" id="KW-0012">Acyltransferase</keyword>
<reference evidence="4 5" key="1">
    <citation type="submission" date="2020-08" db="EMBL/GenBank/DDBJ databases">
        <title>Oceanospirillum sp. nov. isolated from marine sediment.</title>
        <authorList>
            <person name="Ji X."/>
        </authorList>
    </citation>
    <scope>NUCLEOTIDE SEQUENCE [LARGE SCALE GENOMIC DNA]</scope>
    <source>
        <strain evidence="4 5">D5</strain>
    </source>
</reference>
<evidence type="ECO:0000313" key="4">
    <source>
        <dbReference type="EMBL" id="MBB1485098.1"/>
    </source>
</evidence>
<dbReference type="InterPro" id="IPR051016">
    <property type="entry name" value="Diverse_Substrate_AcTransf"/>
</dbReference>
<dbReference type="PROSITE" id="PS51186">
    <property type="entry name" value="GNAT"/>
    <property type="match status" value="1"/>
</dbReference>
<dbReference type="InterPro" id="IPR000182">
    <property type="entry name" value="GNAT_dom"/>
</dbReference>
<comment type="caution">
    <text evidence="4">The sequence shown here is derived from an EMBL/GenBank/DDBJ whole genome shotgun (WGS) entry which is preliminary data.</text>
</comment>
<protein>
    <submittedName>
        <fullName evidence="4">GNAT family N-acetyltransferase</fullName>
    </submittedName>
</protein>
<keyword evidence="5" id="KW-1185">Reference proteome</keyword>
<accession>A0A839IJJ3</accession>
<evidence type="ECO:0000256" key="1">
    <source>
        <dbReference type="ARBA" id="ARBA00022679"/>
    </source>
</evidence>
<dbReference type="GO" id="GO:0008080">
    <property type="term" value="F:N-acetyltransferase activity"/>
    <property type="evidence" value="ECO:0007669"/>
    <property type="project" value="UniProtKB-ARBA"/>
</dbReference>
<keyword evidence="1 4" id="KW-0808">Transferase</keyword>
<dbReference type="Pfam" id="PF00583">
    <property type="entry name" value="Acetyltransf_1"/>
    <property type="match status" value="1"/>
</dbReference>
<dbReference type="InterPro" id="IPR016181">
    <property type="entry name" value="Acyl_CoA_acyltransferase"/>
</dbReference>
<gene>
    <name evidence="4" type="ORF">H4O21_00505</name>
</gene>